<dbReference type="SMART" id="SM00235">
    <property type="entry name" value="ZnMc"/>
    <property type="match status" value="1"/>
</dbReference>
<dbReference type="GO" id="GO:0030574">
    <property type="term" value="P:collagen catabolic process"/>
    <property type="evidence" value="ECO:0007669"/>
    <property type="project" value="TreeGrafter"/>
</dbReference>
<dbReference type="EMBL" id="CM031821">
    <property type="protein sequence ID" value="KAG6630602.1"/>
    <property type="molecule type" value="Genomic_DNA"/>
</dbReference>
<comment type="similarity">
    <text evidence="2">Belongs to the peptidase M10A family. Matrix metalloproteinases (MMPs) subfamily.</text>
</comment>
<dbReference type="GO" id="GO:0008270">
    <property type="term" value="F:zinc ion binding"/>
    <property type="evidence" value="ECO:0007669"/>
    <property type="project" value="InterPro"/>
</dbReference>
<dbReference type="InterPro" id="IPR021158">
    <property type="entry name" value="Pept_M10A_Zn_BS"/>
</dbReference>
<keyword evidence="6" id="KW-0378">Hydrolase</keyword>
<gene>
    <name evidence="13" type="ORF">CIPAW_13G030700</name>
</gene>
<dbReference type="PANTHER" id="PTHR10201:SF249">
    <property type="entry name" value="METALLOENDOPROTEINASE 1-MMP"/>
    <property type="match status" value="1"/>
</dbReference>
<evidence type="ECO:0000256" key="6">
    <source>
        <dbReference type="ARBA" id="ARBA00022801"/>
    </source>
</evidence>
<dbReference type="Pfam" id="PF01471">
    <property type="entry name" value="PG_binding_1"/>
    <property type="match status" value="1"/>
</dbReference>
<dbReference type="FunFam" id="3.40.390.10:FF:000018">
    <property type="entry name" value="Metalloendoproteinase 1"/>
    <property type="match status" value="1"/>
</dbReference>
<keyword evidence="7" id="KW-0862">Zinc</keyword>
<keyword evidence="8" id="KW-0482">Metalloprotease</keyword>
<feature type="signal peptide" evidence="11">
    <location>
        <begin position="1"/>
        <end position="29"/>
    </location>
</feature>
<evidence type="ECO:0000256" key="2">
    <source>
        <dbReference type="ARBA" id="ARBA00009614"/>
    </source>
</evidence>
<dbReference type="InterPro" id="IPR001818">
    <property type="entry name" value="Pept_M10_metallopeptidase"/>
</dbReference>
<evidence type="ECO:0000259" key="12">
    <source>
        <dbReference type="SMART" id="SM00235"/>
    </source>
</evidence>
<keyword evidence="14" id="KW-1185">Reference proteome</keyword>
<dbReference type="InterPro" id="IPR002477">
    <property type="entry name" value="Peptidoglycan-bd-like"/>
</dbReference>
<dbReference type="Pfam" id="PF00413">
    <property type="entry name" value="Peptidase_M10"/>
    <property type="match status" value="1"/>
</dbReference>
<dbReference type="GO" id="GO:0004222">
    <property type="term" value="F:metalloendopeptidase activity"/>
    <property type="evidence" value="ECO:0007669"/>
    <property type="project" value="InterPro"/>
</dbReference>
<dbReference type="InterPro" id="IPR033739">
    <property type="entry name" value="M10A_MMP"/>
</dbReference>
<comment type="caution">
    <text evidence="13">The sequence shown here is derived from an EMBL/GenBank/DDBJ whole genome shotgun (WGS) entry which is preliminary data.</text>
</comment>
<accession>A0A8T1NLP6</accession>
<keyword evidence="4" id="KW-0479">Metal-binding</keyword>
<evidence type="ECO:0000256" key="5">
    <source>
        <dbReference type="ARBA" id="ARBA00022729"/>
    </source>
</evidence>
<proteinExistence type="inferred from homology"/>
<dbReference type="PROSITE" id="PS00546">
    <property type="entry name" value="CYSTEINE_SWITCH"/>
    <property type="match status" value="1"/>
</dbReference>
<dbReference type="AlphaFoldDB" id="A0A8T1NLP6"/>
<evidence type="ECO:0000256" key="4">
    <source>
        <dbReference type="ARBA" id="ARBA00022723"/>
    </source>
</evidence>
<keyword evidence="9" id="KW-0865">Zymogen</keyword>
<dbReference type="GO" id="GO:0031012">
    <property type="term" value="C:extracellular matrix"/>
    <property type="evidence" value="ECO:0007669"/>
    <property type="project" value="InterPro"/>
</dbReference>
<evidence type="ECO:0000313" key="13">
    <source>
        <dbReference type="EMBL" id="KAG6630602.1"/>
    </source>
</evidence>
<evidence type="ECO:0000256" key="10">
    <source>
        <dbReference type="ARBA" id="ARBA00023180"/>
    </source>
</evidence>
<evidence type="ECO:0000256" key="3">
    <source>
        <dbReference type="ARBA" id="ARBA00022670"/>
    </source>
</evidence>
<organism evidence="13 14">
    <name type="scientific">Carya illinoinensis</name>
    <name type="common">Pecan</name>
    <dbReference type="NCBI Taxonomy" id="32201"/>
    <lineage>
        <taxon>Eukaryota</taxon>
        <taxon>Viridiplantae</taxon>
        <taxon>Streptophyta</taxon>
        <taxon>Embryophyta</taxon>
        <taxon>Tracheophyta</taxon>
        <taxon>Spermatophyta</taxon>
        <taxon>Magnoliopsida</taxon>
        <taxon>eudicotyledons</taxon>
        <taxon>Gunneridae</taxon>
        <taxon>Pentapetalae</taxon>
        <taxon>rosids</taxon>
        <taxon>fabids</taxon>
        <taxon>Fagales</taxon>
        <taxon>Juglandaceae</taxon>
        <taxon>Carya</taxon>
    </lineage>
</organism>
<sequence length="358" mass="40269">MCLLFSKSSDFILLFFIFLIVRSPPCILARRTPEFRWINFPVTAKSYKGNRDYIERFFNATRGSHITGISEIKKHFHRFGYLTSQNGTFTNTFDARFELAITRYQEKLGLPTTGKLDYPTVSQITEPRCGVPDAVHRLHATRHYEYFSGKPRWSRRMPMRLTYAFSPENSINHLSLSDIRVVFKRAFGKWASVIPVSFLETEDYGFADIKIGFYSGDHGDGEPFDGVLGVLAHSFSPESGRLHLDAAETWTVNFETEKSPVAVDLESVATHEIGHLLGLAHSSVKEAVMYPSLKPRDKKLDLTVDDVEGVQALYGSNPNFRTGSLLESDISTNQGVDYRAGTSTGAISVLALILCLYI</sequence>
<evidence type="ECO:0000313" key="14">
    <source>
        <dbReference type="Proteomes" id="UP000811609"/>
    </source>
</evidence>
<feature type="chain" id="PRO_5035802811" description="Peptidase metallopeptidase domain-containing protein" evidence="11">
    <location>
        <begin position="30"/>
        <end position="358"/>
    </location>
</feature>
<protein>
    <recommendedName>
        <fullName evidence="12">Peptidase metallopeptidase domain-containing protein</fullName>
    </recommendedName>
</protein>
<keyword evidence="5 11" id="KW-0732">Signal</keyword>
<name>A0A8T1NLP6_CARIL</name>
<reference evidence="13" key="1">
    <citation type="submission" date="2020-12" db="EMBL/GenBank/DDBJ databases">
        <title>WGS assembly of Carya illinoinensis cv. Pawnee.</title>
        <authorList>
            <person name="Platts A."/>
            <person name="Shu S."/>
            <person name="Wright S."/>
            <person name="Barry K."/>
            <person name="Edger P."/>
            <person name="Pires J.C."/>
            <person name="Schmutz J."/>
        </authorList>
    </citation>
    <scope>NUCLEOTIDE SEQUENCE</scope>
    <source>
        <tissue evidence="13">Leaf</tissue>
    </source>
</reference>
<comment type="cofactor">
    <cofactor evidence="1">
        <name>Zn(2+)</name>
        <dbReference type="ChEBI" id="CHEBI:29105"/>
    </cofactor>
</comment>
<evidence type="ECO:0000256" key="1">
    <source>
        <dbReference type="ARBA" id="ARBA00001947"/>
    </source>
</evidence>
<evidence type="ECO:0000256" key="8">
    <source>
        <dbReference type="ARBA" id="ARBA00023049"/>
    </source>
</evidence>
<evidence type="ECO:0000256" key="7">
    <source>
        <dbReference type="ARBA" id="ARBA00022833"/>
    </source>
</evidence>
<dbReference type="GO" id="GO:0030198">
    <property type="term" value="P:extracellular matrix organization"/>
    <property type="evidence" value="ECO:0007669"/>
    <property type="project" value="TreeGrafter"/>
</dbReference>
<dbReference type="Proteomes" id="UP000811609">
    <property type="component" value="Chromosome 13"/>
</dbReference>
<evidence type="ECO:0000256" key="9">
    <source>
        <dbReference type="ARBA" id="ARBA00023145"/>
    </source>
</evidence>
<dbReference type="CDD" id="cd04278">
    <property type="entry name" value="ZnMc_MMP"/>
    <property type="match status" value="1"/>
</dbReference>
<dbReference type="InterPro" id="IPR006026">
    <property type="entry name" value="Peptidase_Metallo"/>
</dbReference>
<keyword evidence="10" id="KW-0325">Glycoprotein</keyword>
<evidence type="ECO:0000256" key="11">
    <source>
        <dbReference type="SAM" id="SignalP"/>
    </source>
</evidence>
<dbReference type="GO" id="GO:0006508">
    <property type="term" value="P:proteolysis"/>
    <property type="evidence" value="ECO:0007669"/>
    <property type="project" value="UniProtKB-KW"/>
</dbReference>
<feature type="domain" description="Peptidase metallopeptidase" evidence="12">
    <location>
        <begin position="149"/>
        <end position="316"/>
    </location>
</feature>
<keyword evidence="3" id="KW-0645">Protease</keyword>
<dbReference type="PANTHER" id="PTHR10201">
    <property type="entry name" value="MATRIX METALLOPROTEINASE"/>
    <property type="match status" value="1"/>
</dbReference>